<dbReference type="EMBL" id="CAJEWN010003123">
    <property type="protein sequence ID" value="CAD2206591.1"/>
    <property type="molecule type" value="Genomic_DNA"/>
</dbReference>
<evidence type="ECO:0000313" key="2">
    <source>
        <dbReference type="Proteomes" id="UP000580250"/>
    </source>
</evidence>
<organism evidence="1 2">
    <name type="scientific">Meloidogyne enterolobii</name>
    <name type="common">Root-knot nematode worm</name>
    <name type="synonym">Meloidogyne mayaguensis</name>
    <dbReference type="NCBI Taxonomy" id="390850"/>
    <lineage>
        <taxon>Eukaryota</taxon>
        <taxon>Metazoa</taxon>
        <taxon>Ecdysozoa</taxon>
        <taxon>Nematoda</taxon>
        <taxon>Chromadorea</taxon>
        <taxon>Rhabditida</taxon>
        <taxon>Tylenchina</taxon>
        <taxon>Tylenchomorpha</taxon>
        <taxon>Tylenchoidea</taxon>
        <taxon>Meloidogynidae</taxon>
        <taxon>Meloidogyninae</taxon>
        <taxon>Meloidogyne</taxon>
    </lineage>
</organism>
<comment type="caution">
    <text evidence="1">The sequence shown here is derived from an EMBL/GenBank/DDBJ whole genome shotgun (WGS) entry which is preliminary data.</text>
</comment>
<proteinExistence type="predicted"/>
<reference evidence="1 2" key="1">
    <citation type="submission" date="2020-08" db="EMBL/GenBank/DDBJ databases">
        <authorList>
            <person name="Koutsovoulos G."/>
            <person name="Danchin GJ E."/>
        </authorList>
    </citation>
    <scope>NUCLEOTIDE SEQUENCE [LARGE SCALE GENOMIC DNA]</scope>
</reference>
<evidence type="ECO:0000313" key="1">
    <source>
        <dbReference type="EMBL" id="CAD2206591.1"/>
    </source>
</evidence>
<dbReference type="AlphaFoldDB" id="A0A6V7Y552"/>
<dbReference type="Proteomes" id="UP000580250">
    <property type="component" value="Unassembled WGS sequence"/>
</dbReference>
<gene>
    <name evidence="1" type="ORF">MENT_LOCUS60472</name>
</gene>
<accession>A0A6V7Y552</accession>
<protein>
    <submittedName>
        <fullName evidence="1">Uncharacterized protein</fullName>
    </submittedName>
</protein>
<sequence length="592" mass="67066">MEKFKEKPEIRRKGRGVFTTIPGITHSKLDTSVSTNVSAGASASSDFNLDTSVSTAILIPAGAVINPNLDTTVSKKEVEIDKILEKTVEEKGLDPKEVTESMEKLLLEEDMETDEWEKSDTWEEEKKTNKNAKIPKFANEGFAALSHPEEEEFKEVKRKEKKKEKSLDTSVSTSYFSLDDQTSGKNLKVKRYVIAQMLDKKLIAVHPNPTDLKQWPLFLEIPDELKLDSERPLCLGDSVIISKYNWIEGRREIDTANWMFQSRINAQAIALEILDVSLAPWVFNTGFVVDIKKRKGKEVKNTMGSALVVAFGMERTAKLFNRQCAEDLDFENLQRGSLLDMQLAKIPEGWLIGGAYILPPGSRIRHGTEILAKENSHVLAIAMPHREKWRWLARNKTPIFFPITPDYTIKEIKFAENIMAGALIAASEIEEIARYETMFQGSVGLRVKGERRNFFIAFESTDRSYTKKICEVWSKDTSIAAYTNLYSKAFGHGFIKEIEKKIYEDLITIEIDIFLMPNPETIEQEEDFEFMVEGGDVFIRTTEEGGGMRAQANTLGFNLPSSIIEKEKSKRAEILKAILGRRGPDELKGEPL</sequence>
<name>A0A6V7Y552_MELEN</name>